<evidence type="ECO:0000313" key="2">
    <source>
        <dbReference type="EMBL" id="CAE8644865.1"/>
    </source>
</evidence>
<evidence type="ECO:0000256" key="1">
    <source>
        <dbReference type="SAM" id="MobiDB-lite"/>
    </source>
</evidence>
<accession>A0A813I456</accession>
<dbReference type="EMBL" id="CAJNNW010002950">
    <property type="protein sequence ID" value="CAE8644865.1"/>
    <property type="molecule type" value="Genomic_DNA"/>
</dbReference>
<feature type="region of interest" description="Disordered" evidence="1">
    <location>
        <begin position="111"/>
        <end position="134"/>
    </location>
</feature>
<dbReference type="AlphaFoldDB" id="A0A813I456"/>
<reference evidence="2" key="1">
    <citation type="submission" date="2021-02" db="EMBL/GenBank/DDBJ databases">
        <authorList>
            <person name="Dougan E. K."/>
            <person name="Rhodes N."/>
            <person name="Thang M."/>
            <person name="Chan C."/>
        </authorList>
    </citation>
    <scope>NUCLEOTIDE SEQUENCE</scope>
</reference>
<sequence>VVQQPLNVDRCKVGPPVCISCTKARWPAWKSKKNRWHCGFCHRPDGGRPRCLNCSELTWDGWPGPMSHDRVWWCRTCWCTQREHGKKEWEDWFDRRLKEFPEEFADCGPLLEPAQARRKPKTNLLENRGSYSQQ</sequence>
<proteinExistence type="predicted"/>
<dbReference type="Proteomes" id="UP000626109">
    <property type="component" value="Unassembled WGS sequence"/>
</dbReference>
<evidence type="ECO:0000313" key="3">
    <source>
        <dbReference type="Proteomes" id="UP000626109"/>
    </source>
</evidence>
<organism evidence="2 3">
    <name type="scientific">Polarella glacialis</name>
    <name type="common">Dinoflagellate</name>
    <dbReference type="NCBI Taxonomy" id="89957"/>
    <lineage>
        <taxon>Eukaryota</taxon>
        <taxon>Sar</taxon>
        <taxon>Alveolata</taxon>
        <taxon>Dinophyceae</taxon>
        <taxon>Suessiales</taxon>
        <taxon>Suessiaceae</taxon>
        <taxon>Polarella</taxon>
    </lineage>
</organism>
<feature type="non-terminal residue" evidence="2">
    <location>
        <position position="1"/>
    </location>
</feature>
<feature type="non-terminal residue" evidence="2">
    <location>
        <position position="134"/>
    </location>
</feature>
<name>A0A813I456_POLGL</name>
<comment type="caution">
    <text evidence="2">The sequence shown here is derived from an EMBL/GenBank/DDBJ whole genome shotgun (WGS) entry which is preliminary data.</text>
</comment>
<protein>
    <submittedName>
        <fullName evidence="2">Uncharacterized protein</fullName>
    </submittedName>
</protein>
<gene>
    <name evidence="2" type="ORF">PGLA2088_LOCUS3426</name>
</gene>